<dbReference type="InterPro" id="IPR021267">
    <property type="entry name" value="DUF2844"/>
</dbReference>
<dbReference type="OrthoDB" id="7561239at2"/>
<dbReference type="Proteomes" id="UP000237082">
    <property type="component" value="Unassembled WGS sequence"/>
</dbReference>
<feature type="signal peptide" evidence="1">
    <location>
        <begin position="1"/>
        <end position="20"/>
    </location>
</feature>
<evidence type="ECO:0000313" key="3">
    <source>
        <dbReference type="Proteomes" id="UP000237082"/>
    </source>
</evidence>
<dbReference type="RefSeq" id="WP_103903130.1">
    <property type="nucleotide sequence ID" value="NZ_PQWB01000050.1"/>
</dbReference>
<sequence>MKPSLCISLSLVLLAPACFAALGQRLETTGKVQRALALKPATQSAFSVQASVDEAGRQIRQYLAVDGTVFAVAWSGRSQPDLPQLLGDYFPAFRQAQRNNRSGLNVMRGQVGTFAIHTYGRMGALQGMACDLALLPAGVTLDQLK</sequence>
<comment type="caution">
    <text evidence="2">The sequence shown here is derived from an EMBL/GenBank/DDBJ whole genome shotgun (WGS) entry which is preliminary data.</text>
</comment>
<evidence type="ECO:0000313" key="2">
    <source>
        <dbReference type="EMBL" id="POZ61590.1"/>
    </source>
</evidence>
<keyword evidence="3" id="KW-1185">Reference proteome</keyword>
<evidence type="ECO:0008006" key="4">
    <source>
        <dbReference type="Google" id="ProtNLM"/>
    </source>
</evidence>
<dbReference type="EMBL" id="PQWB01000050">
    <property type="protein sequence ID" value="POZ61590.1"/>
    <property type="molecule type" value="Genomic_DNA"/>
</dbReference>
<dbReference type="Pfam" id="PF11005">
    <property type="entry name" value="DUF2844"/>
    <property type="match status" value="1"/>
</dbReference>
<feature type="chain" id="PRO_5015739850" description="DUF2844 domain-containing protein" evidence="1">
    <location>
        <begin position="21"/>
        <end position="145"/>
    </location>
</feature>
<dbReference type="AlphaFoldDB" id="A0A2S5DEQ8"/>
<protein>
    <recommendedName>
        <fullName evidence="4">DUF2844 domain-containing protein</fullName>
    </recommendedName>
</protein>
<reference evidence="3" key="1">
    <citation type="submission" date="2018-02" db="EMBL/GenBank/DDBJ databases">
        <authorList>
            <person name="O'Hara-Hanley K."/>
            <person name="Soby S."/>
        </authorList>
    </citation>
    <scope>NUCLEOTIDE SEQUENCE [LARGE SCALE GENOMIC DNA]</scope>
    <source>
        <strain evidence="3">MWU14-2602</strain>
    </source>
</reference>
<accession>A0A2S5DEQ8</accession>
<gene>
    <name evidence="2" type="ORF">C2I19_13025</name>
</gene>
<keyword evidence="1" id="KW-0732">Signal</keyword>
<name>A0A2S5DEQ8_9NEIS</name>
<evidence type="ECO:0000256" key="1">
    <source>
        <dbReference type="SAM" id="SignalP"/>
    </source>
</evidence>
<organism evidence="2 3">
    <name type="scientific">Chromobacterium alticapitis</name>
    <dbReference type="NCBI Taxonomy" id="2073169"/>
    <lineage>
        <taxon>Bacteria</taxon>
        <taxon>Pseudomonadati</taxon>
        <taxon>Pseudomonadota</taxon>
        <taxon>Betaproteobacteria</taxon>
        <taxon>Neisseriales</taxon>
        <taxon>Chromobacteriaceae</taxon>
        <taxon>Chromobacterium</taxon>
    </lineage>
</organism>
<proteinExistence type="predicted"/>